<proteinExistence type="predicted"/>
<organism evidence="2 3">
    <name type="scientific">Edhazardia aedis (strain USNM 41457)</name>
    <name type="common">Microsporidian parasite</name>
    <dbReference type="NCBI Taxonomy" id="1003232"/>
    <lineage>
        <taxon>Eukaryota</taxon>
        <taxon>Fungi</taxon>
        <taxon>Fungi incertae sedis</taxon>
        <taxon>Microsporidia</taxon>
        <taxon>Edhazardia</taxon>
    </lineage>
</organism>
<name>J9DLJ9_EDHAE</name>
<accession>J9DLJ9</accession>
<dbReference type="Proteomes" id="UP000003163">
    <property type="component" value="Unassembled WGS sequence"/>
</dbReference>
<dbReference type="HOGENOM" id="CLU_115930_1_0_1"/>
<sequence length="111" mass="12457">MKKNLQKKKTGKSQKIDKKAKSLKPVKQAPVKEKVLVAPQKEATKAVITPPGHVVIKPELRIKLRCPMGLSKTRLRFCVLDTINLVPSYGVARELLRAVGFSSRDYCGLYR</sequence>
<dbReference type="InParanoid" id="J9DLJ9"/>
<comment type="caution">
    <text evidence="2">The sequence shown here is derived from an EMBL/GenBank/DDBJ whole genome shotgun (WGS) entry which is preliminary data.</text>
</comment>
<dbReference type="VEuPathDB" id="MicrosporidiaDB:EDEG_02230"/>
<dbReference type="EMBL" id="AFBI03000037">
    <property type="protein sequence ID" value="EJW03465.1"/>
    <property type="molecule type" value="Genomic_DNA"/>
</dbReference>
<dbReference type="AlphaFoldDB" id="J9DLJ9"/>
<evidence type="ECO:0000256" key="1">
    <source>
        <dbReference type="SAM" id="MobiDB-lite"/>
    </source>
</evidence>
<keyword evidence="3" id="KW-1185">Reference proteome</keyword>
<reference evidence="3" key="2">
    <citation type="submission" date="2015-07" db="EMBL/GenBank/DDBJ databases">
        <title>Contrasting host-pathogen interactions and genome evolution in two generalist and specialist microsporidian pathogens of mosquitoes.</title>
        <authorList>
            <consortium name="The Broad Institute Genomics Platform"/>
            <consortium name="The Broad Institute Genome Sequencing Center for Infectious Disease"/>
            <person name="Cuomo C.A."/>
            <person name="Sanscrainte N.D."/>
            <person name="Goldberg J.M."/>
            <person name="Heiman D."/>
            <person name="Young S."/>
            <person name="Zeng Q."/>
            <person name="Becnel J.J."/>
            <person name="Birren B.W."/>
        </authorList>
    </citation>
    <scope>NUCLEOTIDE SEQUENCE [LARGE SCALE GENOMIC DNA]</scope>
    <source>
        <strain evidence="3">USNM 41457</strain>
    </source>
</reference>
<evidence type="ECO:0000313" key="3">
    <source>
        <dbReference type="Proteomes" id="UP000003163"/>
    </source>
</evidence>
<gene>
    <name evidence="2" type="ORF">EDEG_02230</name>
</gene>
<evidence type="ECO:0000313" key="2">
    <source>
        <dbReference type="EMBL" id="EJW03465.1"/>
    </source>
</evidence>
<reference evidence="2 3" key="1">
    <citation type="submission" date="2011-08" db="EMBL/GenBank/DDBJ databases">
        <authorList>
            <person name="Liu Z.J."/>
            <person name="Shi F.L."/>
            <person name="Lu J.Q."/>
            <person name="Li M."/>
            <person name="Wang Z.L."/>
        </authorList>
    </citation>
    <scope>NUCLEOTIDE SEQUENCE [LARGE SCALE GENOMIC DNA]</scope>
    <source>
        <strain evidence="2 3">USNM 41457</strain>
    </source>
</reference>
<protein>
    <submittedName>
        <fullName evidence="2">Uncharacterized protein</fullName>
    </submittedName>
</protein>
<feature type="compositionally biased region" description="Basic residues" evidence="1">
    <location>
        <begin position="1"/>
        <end position="12"/>
    </location>
</feature>
<feature type="region of interest" description="Disordered" evidence="1">
    <location>
        <begin position="1"/>
        <end position="27"/>
    </location>
</feature>